<proteinExistence type="predicted"/>
<accession>A0A0A6PE81</accession>
<dbReference type="EMBL" id="JSZA02000036">
    <property type="protein sequence ID" value="KHD08569.1"/>
    <property type="molecule type" value="Genomic_DNA"/>
</dbReference>
<reference evidence="1 2" key="1">
    <citation type="journal article" date="2016" name="Front. Microbiol.">
        <title>Single-Cell (Meta-)Genomics of a Dimorphic Candidatus Thiomargarita nelsonii Reveals Genomic Plasticity.</title>
        <authorList>
            <person name="Flood B.E."/>
            <person name="Fliss P."/>
            <person name="Jones D.S."/>
            <person name="Dick G.J."/>
            <person name="Jain S."/>
            <person name="Kaster A.K."/>
            <person name="Winkel M."/>
            <person name="Mussmann M."/>
            <person name="Bailey J."/>
        </authorList>
    </citation>
    <scope>NUCLEOTIDE SEQUENCE [LARGE SCALE GENOMIC DNA]</scope>
    <source>
        <strain evidence="1">Hydrate Ridge</strain>
    </source>
</reference>
<evidence type="ECO:0008006" key="3">
    <source>
        <dbReference type="Google" id="ProtNLM"/>
    </source>
</evidence>
<keyword evidence="2" id="KW-1185">Reference proteome</keyword>
<name>A0A0A6PE81_9GAMM</name>
<dbReference type="Proteomes" id="UP000030428">
    <property type="component" value="Unassembled WGS sequence"/>
</dbReference>
<sequence length="90" mass="11053">MNSTYKFNNEFAKLINRSVKTLQKWERPTNRRYYTHDQYLSHKGIAQKDALQIKIIANYSGTKKNYNPLKTDNYIKYKYIHQYKLFYIIY</sequence>
<organism evidence="1 2">
    <name type="scientific">Candidatus Thiomargarita nelsonii</name>
    <dbReference type="NCBI Taxonomy" id="1003181"/>
    <lineage>
        <taxon>Bacteria</taxon>
        <taxon>Pseudomonadati</taxon>
        <taxon>Pseudomonadota</taxon>
        <taxon>Gammaproteobacteria</taxon>
        <taxon>Thiotrichales</taxon>
        <taxon>Thiotrichaceae</taxon>
        <taxon>Thiomargarita</taxon>
    </lineage>
</organism>
<protein>
    <recommendedName>
        <fullName evidence="3">HTH merR-type domain-containing protein</fullName>
    </recommendedName>
</protein>
<evidence type="ECO:0000313" key="2">
    <source>
        <dbReference type="Proteomes" id="UP000030428"/>
    </source>
</evidence>
<comment type="caution">
    <text evidence="1">The sequence shown here is derived from an EMBL/GenBank/DDBJ whole genome shotgun (WGS) entry which is preliminary data.</text>
</comment>
<evidence type="ECO:0000313" key="1">
    <source>
        <dbReference type="EMBL" id="KHD08569.1"/>
    </source>
</evidence>
<gene>
    <name evidence="1" type="ORF">PN36_11635</name>
</gene>
<dbReference type="AlphaFoldDB" id="A0A0A6PE81"/>